<dbReference type="SUPFAM" id="SSF52743">
    <property type="entry name" value="Subtilisin-like"/>
    <property type="match status" value="1"/>
</dbReference>
<dbReference type="SMART" id="SM00869">
    <property type="entry name" value="Autotransporter"/>
    <property type="match status" value="1"/>
</dbReference>
<keyword evidence="4 6" id="KW-0378">Hydrolase</keyword>
<evidence type="ECO:0000256" key="6">
    <source>
        <dbReference type="PROSITE-ProRule" id="PRU01240"/>
    </source>
</evidence>
<keyword evidence="2 6" id="KW-0645">Protease</keyword>
<dbReference type="EMBL" id="JAVDWO010000004">
    <property type="protein sequence ID" value="MDR7192491.1"/>
    <property type="molecule type" value="Genomic_DNA"/>
</dbReference>
<dbReference type="InterPro" id="IPR034061">
    <property type="entry name" value="Peptidases_S8_Autotransporter"/>
</dbReference>
<evidence type="ECO:0000259" key="7">
    <source>
        <dbReference type="PROSITE" id="PS51208"/>
    </source>
</evidence>
<organism evidence="8 9">
    <name type="scientific">Luteimonas terrae</name>
    <dbReference type="NCBI Taxonomy" id="1530191"/>
    <lineage>
        <taxon>Bacteria</taxon>
        <taxon>Pseudomonadati</taxon>
        <taxon>Pseudomonadota</taxon>
        <taxon>Gammaproteobacteria</taxon>
        <taxon>Lysobacterales</taxon>
        <taxon>Lysobacteraceae</taxon>
        <taxon>Luteimonas</taxon>
    </lineage>
</organism>
<dbReference type="InterPro" id="IPR036852">
    <property type="entry name" value="Peptidase_S8/S53_dom_sf"/>
</dbReference>
<gene>
    <name evidence="8" type="ORF">J2W68_001205</name>
</gene>
<dbReference type="InterPro" id="IPR005546">
    <property type="entry name" value="Autotransporte_beta"/>
</dbReference>
<name>A0ABU1XWN6_9GAMM</name>
<dbReference type="InterPro" id="IPR011050">
    <property type="entry name" value="Pectin_lyase_fold/virulence"/>
</dbReference>
<evidence type="ECO:0000313" key="8">
    <source>
        <dbReference type="EMBL" id="MDR7192491.1"/>
    </source>
</evidence>
<dbReference type="CDD" id="cd04848">
    <property type="entry name" value="Peptidases_S8_Autotransporter_serine_protease_like"/>
    <property type="match status" value="1"/>
</dbReference>
<dbReference type="InterPro" id="IPR000209">
    <property type="entry name" value="Peptidase_S8/S53_dom"/>
</dbReference>
<comment type="similarity">
    <text evidence="1 6">Belongs to the peptidase S8 family.</text>
</comment>
<comment type="caution">
    <text evidence="8">The sequence shown here is derived from an EMBL/GenBank/DDBJ whole genome shotgun (WGS) entry which is preliminary data.</text>
</comment>
<feature type="active site" description="Charge relay system" evidence="6">
    <location>
        <position position="119"/>
    </location>
</feature>
<dbReference type="EC" id="3.4.21.-" evidence="8"/>
<feature type="domain" description="Autotransporter" evidence="7">
    <location>
        <begin position="837"/>
        <end position="1116"/>
    </location>
</feature>
<dbReference type="GO" id="GO:0006508">
    <property type="term" value="P:proteolysis"/>
    <property type="evidence" value="ECO:0007669"/>
    <property type="project" value="UniProtKB-KW"/>
</dbReference>
<dbReference type="PRINTS" id="PR00723">
    <property type="entry name" value="SUBTILISIN"/>
</dbReference>
<dbReference type="InterPro" id="IPR015500">
    <property type="entry name" value="Peptidase_S8_subtilisin-rel"/>
</dbReference>
<dbReference type="PROSITE" id="PS51208">
    <property type="entry name" value="AUTOTRANSPORTER"/>
    <property type="match status" value="1"/>
</dbReference>
<evidence type="ECO:0000256" key="2">
    <source>
        <dbReference type="ARBA" id="ARBA00022670"/>
    </source>
</evidence>
<dbReference type="RefSeq" id="WP_310233619.1">
    <property type="nucleotide sequence ID" value="NZ_JAVDWO010000004.1"/>
</dbReference>
<dbReference type="Proteomes" id="UP001256588">
    <property type="component" value="Unassembled WGS sequence"/>
</dbReference>
<dbReference type="InterPro" id="IPR050131">
    <property type="entry name" value="Peptidase_S8_subtilisin-like"/>
</dbReference>
<sequence length="1116" mass="117095">MSTAFASASASEVAADDAVRTVISEAFEAKPQLAAVPTRQLATSRDFSKTWRRAAPVPAAQGDTRQPTIAAVDLPASPSDPQSWITEEFQADWGLEVINAHHAYARGLSGAGVRLGLLDSGAGFDHPEFAGKDHRSITMADVLEDGTLCSNTSAIAGPDACFYSEGDQVAIDGEYYDPALAAFFPNPVNDYLWGNTFFSFNSHGTHVAGTIAANRDGSGMHGVAFGADLSSGRLFNDSLTLVDLPCILLNQCTTYGTSAGSTAFAQMYDQAIDHGVRAMNHSWGYTYTAYTPEDAAYYHELLMATPSIAATFEEMADASRRSGMIQVVAAGNSGVNASPEASPQAAAPATLPAIFADIEQYWVSVVNLNESGVLSDRSMKCGISAQWCIAAPGSFITSTVFDSELVQGDWFIDDAGNLRYEFDNREGLPGFADYSGTSMAAPHVTGALGLLFERFPYLQGYQVRDVMLTTATDLGEEGVDEIYGWGLLNLEAAIEGYGSLRVDTDVVMDLAAGGRKVWEGDAWDMWSNDIGGPGRLGFHSNVDGWLRLDGDNSFNGASVTGGTLELRGRNTLTDDVVVSGGRLLIDAQGSLVGSALTVRGADNGTTGGMAIINGSVTGAPTRVEAGGLLGGSGTLGDTWVAGTIAPGNSIGTLTIDGDYTHAAGATLVAEMQPPGQSDLLKVTGSATLLGGTLLARQLPGTFLLGQEYRILSAAGGITGTFDTVDTGALSPFLSLSMLYGANALDVGVVRGAALSTAAQSDNQWAVANAVDALPDNQGLLVPITLLSAAAAPRAFDQLSGEVHASAQQVLLDSGRLVRDAALARAAAGSDAFGGQRDADANTGAWLEVHRQGGHIADDGNAARTQHNGSAALVGIDRQFDGGWRVGVFGGVGSTDFDVRNRASKGEADTRHVGIYGSQTWNGFGIRAGYTHAWHELDIQRDVNFAGFVDGVHGRYDADGWQAFAEVGYRLGAGAWEFEPYLQYAHVELDTDGFTEDGGAAALRGRDANARVDLATAGVRLAVNLSGSAQEQSWLSLRGNLGYRYAGGNQAQATELSFDGNQWYGVRSPVIRDEAMLVELGLAARTSANSMLELGYSGALSDDARDHGANARFSLQF</sequence>
<evidence type="ECO:0000256" key="5">
    <source>
        <dbReference type="ARBA" id="ARBA00022825"/>
    </source>
</evidence>
<keyword evidence="9" id="KW-1185">Reference proteome</keyword>
<dbReference type="Gene3D" id="2.40.128.130">
    <property type="entry name" value="Autotransporter beta-domain"/>
    <property type="match status" value="1"/>
</dbReference>
<protein>
    <submittedName>
        <fullName evidence="8">Subtilase-type serine protease</fullName>
        <ecNumber evidence="8">3.4.21.-</ecNumber>
    </submittedName>
</protein>
<reference evidence="8 9" key="1">
    <citation type="submission" date="2023-07" db="EMBL/GenBank/DDBJ databases">
        <title>Sorghum-associated microbial communities from plants grown in Nebraska, USA.</title>
        <authorList>
            <person name="Schachtman D."/>
        </authorList>
    </citation>
    <scope>NUCLEOTIDE SEQUENCE [LARGE SCALE GENOMIC DNA]</scope>
    <source>
        <strain evidence="8 9">4099</strain>
    </source>
</reference>
<dbReference type="InterPro" id="IPR006315">
    <property type="entry name" value="OM_autotransptr_brl_dom"/>
</dbReference>
<dbReference type="SUPFAM" id="SSF51126">
    <property type="entry name" value="Pectin lyase-like"/>
    <property type="match status" value="1"/>
</dbReference>
<dbReference type="InterPro" id="IPR023828">
    <property type="entry name" value="Peptidase_S8_Ser-AS"/>
</dbReference>
<accession>A0ABU1XWN6</accession>
<keyword evidence="5 6" id="KW-0720">Serine protease</keyword>
<dbReference type="PANTHER" id="PTHR43806">
    <property type="entry name" value="PEPTIDASE S8"/>
    <property type="match status" value="1"/>
</dbReference>
<dbReference type="PROSITE" id="PS51892">
    <property type="entry name" value="SUBTILASE"/>
    <property type="match status" value="1"/>
</dbReference>
<dbReference type="SUPFAM" id="SSF103515">
    <property type="entry name" value="Autotransporter"/>
    <property type="match status" value="1"/>
</dbReference>
<evidence type="ECO:0000256" key="3">
    <source>
        <dbReference type="ARBA" id="ARBA00022729"/>
    </source>
</evidence>
<dbReference type="PANTHER" id="PTHR43806:SF11">
    <property type="entry name" value="CEREVISIN-RELATED"/>
    <property type="match status" value="1"/>
</dbReference>
<dbReference type="GO" id="GO:0008233">
    <property type="term" value="F:peptidase activity"/>
    <property type="evidence" value="ECO:0007669"/>
    <property type="project" value="UniProtKB-KW"/>
</dbReference>
<keyword evidence="3" id="KW-0732">Signal</keyword>
<dbReference type="Pfam" id="PF00082">
    <property type="entry name" value="Peptidase_S8"/>
    <property type="match status" value="1"/>
</dbReference>
<proteinExistence type="inferred from homology"/>
<dbReference type="InterPro" id="IPR022398">
    <property type="entry name" value="Peptidase_S8_His-AS"/>
</dbReference>
<dbReference type="NCBIfam" id="TIGR01414">
    <property type="entry name" value="autotrans_barl"/>
    <property type="match status" value="1"/>
</dbReference>
<evidence type="ECO:0000313" key="9">
    <source>
        <dbReference type="Proteomes" id="UP001256588"/>
    </source>
</evidence>
<dbReference type="PROSITE" id="PS00137">
    <property type="entry name" value="SUBTILASE_HIS"/>
    <property type="match status" value="1"/>
</dbReference>
<dbReference type="PROSITE" id="PS00138">
    <property type="entry name" value="SUBTILASE_SER"/>
    <property type="match status" value="1"/>
</dbReference>
<dbReference type="InterPro" id="IPR036709">
    <property type="entry name" value="Autotransporte_beta_dom_sf"/>
</dbReference>
<feature type="active site" description="Charge relay system" evidence="6">
    <location>
        <position position="203"/>
    </location>
</feature>
<dbReference type="Gene3D" id="3.40.50.200">
    <property type="entry name" value="Peptidase S8/S53 domain"/>
    <property type="match status" value="1"/>
</dbReference>
<feature type="active site" description="Charge relay system" evidence="6">
    <location>
        <position position="438"/>
    </location>
</feature>
<evidence type="ECO:0000256" key="4">
    <source>
        <dbReference type="ARBA" id="ARBA00022801"/>
    </source>
</evidence>
<dbReference type="Pfam" id="PF03797">
    <property type="entry name" value="Autotransporter"/>
    <property type="match status" value="1"/>
</dbReference>
<evidence type="ECO:0000256" key="1">
    <source>
        <dbReference type="ARBA" id="ARBA00011073"/>
    </source>
</evidence>